<evidence type="ECO:0000259" key="18">
    <source>
        <dbReference type="Pfam" id="PF03828"/>
    </source>
</evidence>
<dbReference type="EMBL" id="OZ035826">
    <property type="protein sequence ID" value="CAL1604331.1"/>
    <property type="molecule type" value="Genomic_DNA"/>
</dbReference>
<keyword evidence="6" id="KW-0460">Magnesium</keyword>
<dbReference type="GO" id="GO:1905870">
    <property type="term" value="P:positive regulation of 3'-UTR-mediated mRNA stabilization"/>
    <property type="evidence" value="ECO:0007669"/>
    <property type="project" value="UniProtKB-ARBA"/>
</dbReference>
<dbReference type="PANTHER" id="PTHR13347">
    <property type="entry name" value="HEAT REPEAT-CONTAINING PROTEIN 3"/>
    <property type="match status" value="1"/>
</dbReference>
<dbReference type="CDD" id="cd13394">
    <property type="entry name" value="Syo1_like"/>
    <property type="match status" value="1"/>
</dbReference>
<keyword evidence="22" id="KW-1185">Reference proteome</keyword>
<feature type="region of interest" description="Disordered" evidence="17">
    <location>
        <begin position="378"/>
        <end position="400"/>
    </location>
</feature>
<evidence type="ECO:0000256" key="14">
    <source>
        <dbReference type="ARBA" id="ARBA00080076"/>
    </source>
</evidence>
<dbReference type="GO" id="GO:0070568">
    <property type="term" value="F:guanylyltransferase activity"/>
    <property type="evidence" value="ECO:0007669"/>
    <property type="project" value="UniProtKB-ARBA"/>
</dbReference>
<comment type="similarity">
    <text evidence="8">Belongs to the nuclear import and ribosome assembly adapter family.</text>
</comment>
<evidence type="ECO:0000256" key="8">
    <source>
        <dbReference type="ARBA" id="ARBA00049983"/>
    </source>
</evidence>
<dbReference type="InterPro" id="IPR000225">
    <property type="entry name" value="Armadillo"/>
</dbReference>
<evidence type="ECO:0000256" key="9">
    <source>
        <dbReference type="ARBA" id="ARBA00054414"/>
    </source>
</evidence>
<comment type="catalytic activity">
    <reaction evidence="7">
        <text>RNA(n) + ATP = RNA(n)-3'-adenine ribonucleotide + diphosphate</text>
        <dbReference type="Rhea" id="RHEA:11332"/>
        <dbReference type="Rhea" id="RHEA-COMP:14527"/>
        <dbReference type="Rhea" id="RHEA-COMP:17347"/>
        <dbReference type="ChEBI" id="CHEBI:30616"/>
        <dbReference type="ChEBI" id="CHEBI:33019"/>
        <dbReference type="ChEBI" id="CHEBI:140395"/>
        <dbReference type="ChEBI" id="CHEBI:173115"/>
        <dbReference type="EC" id="2.7.7.19"/>
    </reaction>
</comment>
<dbReference type="FunFam" id="1.10.1410.10:FF:000003">
    <property type="entry name" value="non-canonical poly(A) RNA polymerase PAPD7"/>
    <property type="match status" value="1"/>
</dbReference>
<feature type="compositionally biased region" description="Basic and acidic residues" evidence="17">
    <location>
        <begin position="1159"/>
        <end position="1168"/>
    </location>
</feature>
<dbReference type="FunFam" id="3.30.460.10:FF:000006">
    <property type="entry name" value="non-canonical poly(A) RNA polymerase PAPD5"/>
    <property type="match status" value="1"/>
</dbReference>
<dbReference type="InterPro" id="IPR002058">
    <property type="entry name" value="PAP_assoc"/>
</dbReference>
<feature type="domain" description="Poly(A) RNA polymerase mitochondrial-like central palm" evidence="19">
    <location>
        <begin position="697"/>
        <end position="828"/>
    </location>
</feature>
<dbReference type="PANTHER" id="PTHR13347:SF1">
    <property type="entry name" value="HEAT REPEAT-CONTAINING PROTEIN 3"/>
    <property type="match status" value="1"/>
</dbReference>
<evidence type="ECO:0000313" key="22">
    <source>
        <dbReference type="Proteomes" id="UP001497482"/>
    </source>
</evidence>
<comment type="cofactor">
    <cofactor evidence="1">
        <name>Mn(2+)</name>
        <dbReference type="ChEBI" id="CHEBI:29035"/>
    </cofactor>
</comment>
<evidence type="ECO:0000259" key="19">
    <source>
        <dbReference type="Pfam" id="PF22600"/>
    </source>
</evidence>
<dbReference type="InterPro" id="IPR016024">
    <property type="entry name" value="ARM-type_fold"/>
</dbReference>
<feature type="domain" description="PAP-associated" evidence="18">
    <location>
        <begin position="885"/>
        <end position="945"/>
    </location>
</feature>
<feature type="compositionally biased region" description="Polar residues" evidence="17">
    <location>
        <begin position="1128"/>
        <end position="1152"/>
    </location>
</feature>
<evidence type="ECO:0000256" key="13">
    <source>
        <dbReference type="ARBA" id="ARBA00076531"/>
    </source>
</evidence>
<dbReference type="GO" id="GO:0060212">
    <property type="term" value="P:negative regulation of nuclear-transcribed mRNA poly(A) tail shortening"/>
    <property type="evidence" value="ECO:0007669"/>
    <property type="project" value="UniProtKB-ARBA"/>
</dbReference>
<evidence type="ECO:0000256" key="4">
    <source>
        <dbReference type="ARBA" id="ARBA00022679"/>
    </source>
</evidence>
<sequence>MGKTKTTKFKRPQFNTVGLPANAVKGESVEDYDEESCPAAELLDNLQSPSADVRELACASISRVVQQSQTISGFLQRDAVRRLGPMLLDSSVAVRETATGALRNLSACGGQEVCDDMVKHDIMTPLTALLRECCSGLDSCATSMEKKNTGNPVERVANEAVNLLWNLCESNTQALSIFNKAGLLDVVVQCLEKYPHNVELAVSAAHCLHIVTEDNPELLCSINSAILGALENVLLSSHESMAHTLLRALTAGTLWNVKSNFPAAHQAHILNTVVATLSRCLDIDAGVLIPKLRQEENCHLTPPFVDGVEDETMKDLFVDEMGEGEVPNPKKNGKATKMDNDVSDLLPEAGNELREAVALLTAQQTSLEIIVNMCCSDDPSDDEWEESSSSDESELGPDGLCDGVSSLMSPLCLSAEVHEALINHHIPQKVLKKTEFPRPEAIDVCHQNLEWKSIIKRLERVQTRALTCLHSILSTMDLESLGGEAALQEAAQHLSSLVFGRSELPNNAEFLEAVTSALRSLLQTIASKRIPQCMTPQQLISLSETASRCDVVSVRVNAVAILGITGSMLSKEKGSTETIQMIGSALLLIATKDTDLVVNGEALDALFDVFADGDEAEMAAKNIQLLPALKTLQPVFKAKIRKEGRGGGVTFSSNLKDTPSDGHHGFGDGNDSNTGRPIEYTGTPWKSRNYSEGILGLHEEITDFYKYISPQPEEEKMRLEVVDRIKTVIHNLWPSAEVQVFGSFSTGLYLPTSDIDLVVFGKWETLPLWTLEEALRKMNVADENSIKVLDKATVPIIKLTDSFTEVKVDISFNVKSGVKAACLIKEYKEKYPVLPYLVLVLKQFLLQRDLNEVFTGGIGSYSLFLMAVSFLQLHYRDDVCSPNINIGVLLIEFFELYGRNFNYLKTGIRIADGGCYVAKDEVQKNMMDGYRPSMLYIEDPLQPDNDVGRSSYGAMQVKQAFDYAYVVLNHAVSPIAKCYPNNETESILGRIIRVTQEVNEYREWIQSNWGIQCNSNNNVSLSQKLDECNNNVPDEEEGNVPLCKQSSNSSSQSPSLHSSPSSSPLTPTSSSSSSDADSDGTPCKTAKQQPCRREKSVPVANHRKSHNPTTSNNKSGKAKASRLHLKSGHQSQQGSTPSTKANESSRSQQQGNSKKRKSVRDSTQDLCR</sequence>
<dbReference type="EC" id="2.7.7.19" evidence="3"/>
<evidence type="ECO:0000256" key="7">
    <source>
        <dbReference type="ARBA" id="ARBA00048830"/>
    </source>
</evidence>
<evidence type="ECO:0000256" key="15">
    <source>
        <dbReference type="ARBA" id="ARBA00082009"/>
    </source>
</evidence>
<dbReference type="InterPro" id="IPR011989">
    <property type="entry name" value="ARM-like"/>
</dbReference>
<reference evidence="21 22" key="1">
    <citation type="submission" date="2024-04" db="EMBL/GenBank/DDBJ databases">
        <authorList>
            <person name="Waldvogel A.-M."/>
            <person name="Schoenle A."/>
        </authorList>
    </citation>
    <scope>NUCLEOTIDE SEQUENCE [LARGE SCALE GENOMIC DNA]</scope>
</reference>
<dbReference type="AlphaFoldDB" id="A0AAV2LU17"/>
<dbReference type="SMART" id="SM00185">
    <property type="entry name" value="ARM"/>
    <property type="match status" value="3"/>
</dbReference>
<evidence type="ECO:0000256" key="16">
    <source>
        <dbReference type="ARBA" id="ARBA00083848"/>
    </source>
</evidence>
<feature type="domain" description="SYO1-like TPR repeats" evidence="20">
    <location>
        <begin position="415"/>
        <end position="646"/>
    </location>
</feature>
<evidence type="ECO:0000256" key="1">
    <source>
        <dbReference type="ARBA" id="ARBA00001936"/>
    </source>
</evidence>
<evidence type="ECO:0000256" key="2">
    <source>
        <dbReference type="ARBA" id="ARBA00008593"/>
    </source>
</evidence>
<dbReference type="Pfam" id="PF25567">
    <property type="entry name" value="TPR_SYO1"/>
    <property type="match status" value="1"/>
</dbReference>
<dbReference type="InterPro" id="IPR052616">
    <property type="entry name" value="SYO1-like"/>
</dbReference>
<dbReference type="SUPFAM" id="SSF48371">
    <property type="entry name" value="ARM repeat"/>
    <property type="match status" value="1"/>
</dbReference>
<evidence type="ECO:0000256" key="17">
    <source>
        <dbReference type="SAM" id="MobiDB-lite"/>
    </source>
</evidence>
<dbReference type="Gene3D" id="1.25.10.10">
    <property type="entry name" value="Leucine-rich Repeat Variant"/>
    <property type="match status" value="1"/>
</dbReference>
<feature type="compositionally biased region" description="Acidic residues" evidence="17">
    <location>
        <begin position="378"/>
        <end position="395"/>
    </location>
</feature>
<protein>
    <recommendedName>
        <fullName evidence="11">Terminal nucleotidyltransferase 4A</fullName>
        <ecNumber evidence="3">2.7.7.19</ecNumber>
    </recommendedName>
    <alternativeName>
        <fullName evidence="14">DNA polymerase sigma</fullName>
    </alternativeName>
    <alternativeName>
        <fullName evidence="13">Non-canonical poly(A) RNA polymerase PAPD7</fullName>
    </alternativeName>
    <alternativeName>
        <fullName evidence="12">PAP-associated domain-containing protein 7</fullName>
    </alternativeName>
    <alternativeName>
        <fullName evidence="16">TRAMP-like complex polyadenylate polymerase</fullName>
    </alternativeName>
    <alternativeName>
        <fullName evidence="15">Terminal guanylyltransferase</fullName>
    </alternativeName>
</protein>
<dbReference type="Gene3D" id="1.10.1410.10">
    <property type="match status" value="1"/>
</dbReference>
<evidence type="ECO:0000259" key="20">
    <source>
        <dbReference type="Pfam" id="PF25567"/>
    </source>
</evidence>
<dbReference type="InterPro" id="IPR054708">
    <property type="entry name" value="MTPAP-like_central"/>
</dbReference>
<evidence type="ECO:0000256" key="10">
    <source>
        <dbReference type="ARBA" id="ARBA00063831"/>
    </source>
</evidence>
<evidence type="ECO:0000256" key="12">
    <source>
        <dbReference type="ARBA" id="ARBA00076412"/>
    </source>
</evidence>
<evidence type="ECO:0000313" key="21">
    <source>
        <dbReference type="EMBL" id="CAL1604331.1"/>
    </source>
</evidence>
<dbReference type="Gene3D" id="3.30.460.10">
    <property type="entry name" value="Beta Polymerase, domain 2"/>
    <property type="match status" value="1"/>
</dbReference>
<dbReference type="GO" id="GO:0046872">
    <property type="term" value="F:metal ion binding"/>
    <property type="evidence" value="ECO:0007669"/>
    <property type="project" value="UniProtKB-KW"/>
</dbReference>
<dbReference type="CDD" id="cd05402">
    <property type="entry name" value="NT_PAP_TUTase"/>
    <property type="match status" value="1"/>
</dbReference>
<dbReference type="InterPro" id="IPR043519">
    <property type="entry name" value="NT_sf"/>
</dbReference>
<dbReference type="SUPFAM" id="SSF81631">
    <property type="entry name" value="PAP/OAS1 substrate-binding domain"/>
    <property type="match status" value="1"/>
</dbReference>
<dbReference type="InterPro" id="IPR057990">
    <property type="entry name" value="TPR_SYO1"/>
</dbReference>
<dbReference type="GO" id="GO:0051082">
    <property type="term" value="F:unfolded protein binding"/>
    <property type="evidence" value="ECO:0007669"/>
    <property type="project" value="TreeGrafter"/>
</dbReference>
<proteinExistence type="inferred from homology"/>
<feature type="compositionally biased region" description="Basic residues" evidence="17">
    <location>
        <begin position="1116"/>
        <end position="1127"/>
    </location>
</feature>
<accession>A0AAV2LU17</accession>
<evidence type="ECO:0000256" key="3">
    <source>
        <dbReference type="ARBA" id="ARBA00012388"/>
    </source>
</evidence>
<dbReference type="GO" id="GO:0006606">
    <property type="term" value="P:protein import into nucleus"/>
    <property type="evidence" value="ECO:0007669"/>
    <property type="project" value="TreeGrafter"/>
</dbReference>
<comment type="function">
    <text evidence="9">Terminal nucleotidyltransferase that catalyzes preferentially the transfer of ATP and GTP on RNA 3' poly(A) tail creating a heterogeneous 3' poly(A) tail leading to mRNAs stabilization by protecting mRNAs from active deadenylation. Also functions as a catalytic subunit of a TRAMP-like complex which has a poly(A) RNA polymerase activity and is involved in a post-transcriptional quality control mechanism. Polyadenylation with short oligo(A) tails is required for the degradative activity of the exosome on several of its nuclear RNA substrates. Has no terminal uridylyltransferase activity, and does not play a role in replication-dependent histone mRNA degradation via uridylation.</text>
</comment>
<evidence type="ECO:0000256" key="5">
    <source>
        <dbReference type="ARBA" id="ARBA00022723"/>
    </source>
</evidence>
<gene>
    <name evidence="21" type="ORF">KC01_LOCUS31863</name>
</gene>
<comment type="similarity">
    <text evidence="2">Belongs to the DNA polymerase type-B-like family.</text>
</comment>
<keyword evidence="4" id="KW-0808">Transferase</keyword>
<organism evidence="21 22">
    <name type="scientific">Knipowitschia caucasica</name>
    <name type="common">Caucasian dwarf goby</name>
    <name type="synonym">Pomatoschistus caucasicus</name>
    <dbReference type="NCBI Taxonomy" id="637954"/>
    <lineage>
        <taxon>Eukaryota</taxon>
        <taxon>Metazoa</taxon>
        <taxon>Chordata</taxon>
        <taxon>Craniata</taxon>
        <taxon>Vertebrata</taxon>
        <taxon>Euteleostomi</taxon>
        <taxon>Actinopterygii</taxon>
        <taxon>Neopterygii</taxon>
        <taxon>Teleostei</taxon>
        <taxon>Neoteleostei</taxon>
        <taxon>Acanthomorphata</taxon>
        <taxon>Gobiaria</taxon>
        <taxon>Gobiiformes</taxon>
        <taxon>Gobioidei</taxon>
        <taxon>Gobiidae</taxon>
        <taxon>Gobiinae</taxon>
        <taxon>Knipowitschia</taxon>
    </lineage>
</organism>
<evidence type="ECO:0000256" key="6">
    <source>
        <dbReference type="ARBA" id="ARBA00022842"/>
    </source>
</evidence>
<dbReference type="GO" id="GO:1990817">
    <property type="term" value="F:poly(A) RNA polymerase activity"/>
    <property type="evidence" value="ECO:0007669"/>
    <property type="project" value="UniProtKB-EC"/>
</dbReference>
<dbReference type="Pfam" id="PF03828">
    <property type="entry name" value="PAP_assoc"/>
    <property type="match status" value="1"/>
</dbReference>
<dbReference type="GO" id="GO:0042273">
    <property type="term" value="P:ribosomal large subunit biogenesis"/>
    <property type="evidence" value="ECO:0007669"/>
    <property type="project" value="TreeGrafter"/>
</dbReference>
<comment type="subunit">
    <text evidence="10">Component of a nuclear TRAMP-like complex, an ATP-dependent exosome regulatory complex consisting of a helicase (MTREX), an oligadenylate polymerase (TENT4B or TENT4A), and a substrate specific RNA-binding factor (ZCCHC7 or ZCCHC8). Several TRAMP-like complexes exist with specific compositions and are associated with nuclear, or nucleolar RNA exosomes.</text>
</comment>
<dbReference type="Pfam" id="PF22600">
    <property type="entry name" value="MTPAP-like_central"/>
    <property type="match status" value="1"/>
</dbReference>
<keyword evidence="5" id="KW-0479">Metal-binding</keyword>
<name>A0AAV2LU17_KNICA</name>
<feature type="compositionally biased region" description="Low complexity" evidence="17">
    <location>
        <begin position="1045"/>
        <end position="1074"/>
    </location>
</feature>
<feature type="region of interest" description="Disordered" evidence="17">
    <location>
        <begin position="647"/>
        <end position="679"/>
    </location>
</feature>
<feature type="region of interest" description="Disordered" evidence="17">
    <location>
        <begin position="1028"/>
        <end position="1168"/>
    </location>
</feature>
<dbReference type="SUPFAM" id="SSF81301">
    <property type="entry name" value="Nucleotidyltransferase"/>
    <property type="match status" value="1"/>
</dbReference>
<evidence type="ECO:0000256" key="11">
    <source>
        <dbReference type="ARBA" id="ARBA00067213"/>
    </source>
</evidence>
<dbReference type="Proteomes" id="UP001497482">
    <property type="component" value="Chromosome 4"/>
</dbReference>